<feature type="non-terminal residue" evidence="3">
    <location>
        <position position="1"/>
    </location>
</feature>
<evidence type="ECO:0000313" key="3">
    <source>
        <dbReference type="EMBL" id="RRT33457.1"/>
    </source>
</evidence>
<protein>
    <recommendedName>
        <fullName evidence="2">DUF7138 domain-containing protein</fullName>
    </recommendedName>
</protein>
<dbReference type="PANTHER" id="PTHR36351">
    <property type="entry name" value="EMBRYO SAC DEVELOPMENT ARREST 12"/>
    <property type="match status" value="1"/>
</dbReference>
<evidence type="ECO:0000313" key="4">
    <source>
        <dbReference type="Proteomes" id="UP000287651"/>
    </source>
</evidence>
<dbReference type="Pfam" id="PF23596">
    <property type="entry name" value="DUF7138"/>
    <property type="match status" value="1"/>
</dbReference>
<sequence>SPVRPKRSWEIILLPKISLLPQRSHRKPQWLRLPVIKARLSNLIQTPLFQCFFPSPTLTNPTPVSSGLAGDMAGGLAAPVAFASFPVVFFDGDREIDIGSISVTPSLGFGKFQAVISQRIGVAPHQISMSLVRHRNARVSSDVRRKVPIDETSDLGAIARERDCFVLARDCFVLAVLRRPRRERRGRSRRKNRAGDDGMEGKKEVPEMTILRRNPAGSGGLDPPLGGLVPEAMAGIGLWDHGTQLQREKWLLSTAMAAALYEPFVVAEDGYAWESRTRAEVAPPRPAACEACEAARAEGRVPSFHWCVRDAITFRFRSPVGPIQRPSKKRVEASA</sequence>
<feature type="domain" description="DUF7138" evidence="2">
    <location>
        <begin position="83"/>
        <end position="167"/>
    </location>
</feature>
<evidence type="ECO:0000256" key="1">
    <source>
        <dbReference type="SAM" id="MobiDB-lite"/>
    </source>
</evidence>
<feature type="region of interest" description="Disordered" evidence="1">
    <location>
        <begin position="184"/>
        <end position="203"/>
    </location>
</feature>
<name>A0A426X1W6_ENSVE</name>
<reference evidence="3 4" key="1">
    <citation type="journal article" date="2014" name="Agronomy (Basel)">
        <title>A Draft Genome Sequence for Ensete ventricosum, the Drought-Tolerant Tree Against Hunger.</title>
        <authorList>
            <person name="Harrison J."/>
            <person name="Moore K.A."/>
            <person name="Paszkiewicz K."/>
            <person name="Jones T."/>
            <person name="Grant M."/>
            <person name="Ambacheew D."/>
            <person name="Muzemil S."/>
            <person name="Studholme D.J."/>
        </authorList>
    </citation>
    <scope>NUCLEOTIDE SEQUENCE [LARGE SCALE GENOMIC DNA]</scope>
</reference>
<gene>
    <name evidence="3" type="ORF">B296_00053981</name>
</gene>
<comment type="caution">
    <text evidence="3">The sequence shown here is derived from an EMBL/GenBank/DDBJ whole genome shotgun (WGS) entry which is preliminary data.</text>
</comment>
<dbReference type="PANTHER" id="PTHR36351:SF1">
    <property type="entry name" value="EMBRYO SAC DEVELOPMENT ARREST 12"/>
    <property type="match status" value="1"/>
</dbReference>
<accession>A0A426X1W6</accession>
<feature type="compositionally biased region" description="Basic and acidic residues" evidence="1">
    <location>
        <begin position="193"/>
        <end position="203"/>
    </location>
</feature>
<dbReference type="InterPro" id="IPR055562">
    <property type="entry name" value="DUF7138"/>
</dbReference>
<evidence type="ECO:0000259" key="2">
    <source>
        <dbReference type="Pfam" id="PF23596"/>
    </source>
</evidence>
<dbReference type="EMBL" id="AMZH03028982">
    <property type="protein sequence ID" value="RRT33457.1"/>
    <property type="molecule type" value="Genomic_DNA"/>
</dbReference>
<organism evidence="3 4">
    <name type="scientific">Ensete ventricosum</name>
    <name type="common">Abyssinian banana</name>
    <name type="synonym">Musa ensete</name>
    <dbReference type="NCBI Taxonomy" id="4639"/>
    <lineage>
        <taxon>Eukaryota</taxon>
        <taxon>Viridiplantae</taxon>
        <taxon>Streptophyta</taxon>
        <taxon>Embryophyta</taxon>
        <taxon>Tracheophyta</taxon>
        <taxon>Spermatophyta</taxon>
        <taxon>Magnoliopsida</taxon>
        <taxon>Liliopsida</taxon>
        <taxon>Zingiberales</taxon>
        <taxon>Musaceae</taxon>
        <taxon>Ensete</taxon>
    </lineage>
</organism>
<dbReference type="Proteomes" id="UP000287651">
    <property type="component" value="Unassembled WGS sequence"/>
</dbReference>
<dbReference type="AlphaFoldDB" id="A0A426X1W6"/>
<proteinExistence type="predicted"/>